<feature type="transmembrane region" description="Helical" evidence="6">
    <location>
        <begin position="245"/>
        <end position="267"/>
    </location>
</feature>
<evidence type="ECO:0000256" key="3">
    <source>
        <dbReference type="ARBA" id="ARBA00022692"/>
    </source>
</evidence>
<feature type="transmembrane region" description="Helical" evidence="6">
    <location>
        <begin position="728"/>
        <end position="751"/>
    </location>
</feature>
<evidence type="ECO:0000256" key="4">
    <source>
        <dbReference type="ARBA" id="ARBA00022989"/>
    </source>
</evidence>
<gene>
    <name evidence="8" type="ORF">MNBD_GAMMA11-3140</name>
</gene>
<name>A0A3B0XI13_9ZZZZ</name>
<protein>
    <submittedName>
        <fullName evidence="8">Predicted exporter of the RND superfamily</fullName>
    </submittedName>
</protein>
<evidence type="ECO:0000256" key="6">
    <source>
        <dbReference type="SAM" id="Phobius"/>
    </source>
</evidence>
<feature type="transmembrane region" description="Helical" evidence="6">
    <location>
        <begin position="601"/>
        <end position="620"/>
    </location>
</feature>
<comment type="subcellular location">
    <subcellularLocation>
        <location evidence="1">Cell membrane</location>
        <topology evidence="1">Multi-pass membrane protein</topology>
    </subcellularLocation>
</comment>
<dbReference type="GO" id="GO:0005886">
    <property type="term" value="C:plasma membrane"/>
    <property type="evidence" value="ECO:0007669"/>
    <property type="project" value="UniProtKB-SubCell"/>
</dbReference>
<dbReference type="PROSITE" id="PS50156">
    <property type="entry name" value="SSD"/>
    <property type="match status" value="1"/>
</dbReference>
<feature type="transmembrane region" description="Helical" evidence="6">
    <location>
        <begin position="400"/>
        <end position="420"/>
    </location>
</feature>
<dbReference type="AlphaFoldDB" id="A0A3B0XI13"/>
<keyword evidence="2" id="KW-1003">Cell membrane</keyword>
<evidence type="ECO:0000313" key="8">
    <source>
        <dbReference type="EMBL" id="VAW62767.1"/>
    </source>
</evidence>
<accession>A0A3B0XI13</accession>
<dbReference type="PANTHER" id="PTHR33406:SF12">
    <property type="entry name" value="BLR2997 PROTEIN"/>
    <property type="match status" value="1"/>
</dbReference>
<feature type="transmembrane region" description="Helical" evidence="6">
    <location>
        <begin position="653"/>
        <end position="674"/>
    </location>
</feature>
<feature type="transmembrane region" description="Helical" evidence="6">
    <location>
        <begin position="219"/>
        <end position="238"/>
    </location>
</feature>
<proteinExistence type="predicted"/>
<sequence length="782" mass="87498">MNMIAINLVRWRWLLALFSLFVVGLFASGAGNIRFATDYEVWFSEENPQLQDFLILQKIYDKSDNVVFLIAPKNGEVFTQKNLSGVEWLTEQAWQIPFSTRVDSLSNFQHSYAVGDDLIVADLISNARNLSVAEINRIKRIALNEPLLIHRTISEDAAVTAVNVTINLPKNNPEGSPTVTAFARQLITELKQKNPDLDIYLTGLVVMDNAFMEASMQDMGSLSLIMFALILSGLLVFLRSISGTVSILVVIVLSIIATMGFSGLLGVRLTPVSANAPTIVMTIVVANAVHILVAMIHNMRSGMVKREALVESLRLNLQPVMLATITTIVGFMSMHFSDIPPFHDLGNMVAFGVMLSFLLSMTILPWLLMLLPMWVKQTESSNNGKMAGFSEFVIRRKNQLLWAITGLSIVLIALIPLNVVNDNIWEYFDKSVTFRTDTDYASDHLTGPYYLEYSLQSNEAGGVNDPSYLKKIEQFSHWLNLQEEVVHVNSITDIMKRLNKNMHADDESWYRLPDNRQLAAQYMLLYEMSLPYGLDLNNQINVDKSATRVIVSLHNLSNNNMIDFHRRAEKWLSNNAAGYQLIAGSPMYMFSHISLRTVHQMVWGVAFALFLISLLIIFSLRSFKIGLISLIPNLVPPIMAFGVWGMFMGEIGFALAVGLGMTVGIIVDDTVHFLSKYLRARREKKLDAEDAVRYAFSTVGSAIIITTVVLIAGFTVLMFSTFKSNFELGLITSLTIGIALIVDFLLLPALLMKFDIRDYSVSDNVHNEEADLMSQDAALEEI</sequence>
<feature type="domain" description="SSD" evidence="7">
    <location>
        <begin position="248"/>
        <end position="370"/>
    </location>
</feature>
<dbReference type="Gene3D" id="1.20.1640.10">
    <property type="entry name" value="Multidrug efflux transporter AcrB transmembrane domain"/>
    <property type="match status" value="2"/>
</dbReference>
<dbReference type="PANTHER" id="PTHR33406">
    <property type="entry name" value="MEMBRANE PROTEIN MJ1562-RELATED"/>
    <property type="match status" value="1"/>
</dbReference>
<dbReference type="InterPro" id="IPR004869">
    <property type="entry name" value="MMPL_dom"/>
</dbReference>
<keyword evidence="5 6" id="KW-0472">Membrane</keyword>
<keyword evidence="4 6" id="KW-1133">Transmembrane helix</keyword>
<evidence type="ECO:0000256" key="5">
    <source>
        <dbReference type="ARBA" id="ARBA00023136"/>
    </source>
</evidence>
<dbReference type="GO" id="GO:0022857">
    <property type="term" value="F:transmembrane transporter activity"/>
    <property type="evidence" value="ECO:0007669"/>
    <property type="project" value="InterPro"/>
</dbReference>
<dbReference type="PRINTS" id="PR00702">
    <property type="entry name" value="ACRIFLAVINRP"/>
</dbReference>
<dbReference type="InterPro" id="IPR050545">
    <property type="entry name" value="Mycobact_MmpL"/>
</dbReference>
<dbReference type="InterPro" id="IPR000731">
    <property type="entry name" value="SSD"/>
</dbReference>
<feature type="transmembrane region" description="Helical" evidence="6">
    <location>
        <begin position="279"/>
        <end position="296"/>
    </location>
</feature>
<dbReference type="Pfam" id="PF03176">
    <property type="entry name" value="MMPL"/>
    <property type="match status" value="2"/>
</dbReference>
<dbReference type="InterPro" id="IPR001036">
    <property type="entry name" value="Acrflvin-R"/>
</dbReference>
<dbReference type="EMBL" id="UOFG01000181">
    <property type="protein sequence ID" value="VAW62767.1"/>
    <property type="molecule type" value="Genomic_DNA"/>
</dbReference>
<reference evidence="8" key="1">
    <citation type="submission" date="2018-06" db="EMBL/GenBank/DDBJ databases">
        <authorList>
            <person name="Zhirakovskaya E."/>
        </authorList>
    </citation>
    <scope>NUCLEOTIDE SEQUENCE</scope>
</reference>
<evidence type="ECO:0000259" key="7">
    <source>
        <dbReference type="PROSITE" id="PS50156"/>
    </source>
</evidence>
<dbReference type="SUPFAM" id="SSF82866">
    <property type="entry name" value="Multidrug efflux transporter AcrB transmembrane domain"/>
    <property type="match status" value="2"/>
</dbReference>
<organism evidence="8">
    <name type="scientific">hydrothermal vent metagenome</name>
    <dbReference type="NCBI Taxonomy" id="652676"/>
    <lineage>
        <taxon>unclassified sequences</taxon>
        <taxon>metagenomes</taxon>
        <taxon>ecological metagenomes</taxon>
    </lineage>
</organism>
<evidence type="ECO:0000256" key="2">
    <source>
        <dbReference type="ARBA" id="ARBA00022475"/>
    </source>
</evidence>
<feature type="transmembrane region" description="Helical" evidence="6">
    <location>
        <begin position="348"/>
        <end position="371"/>
    </location>
</feature>
<feature type="transmembrane region" description="Helical" evidence="6">
    <location>
        <begin position="694"/>
        <end position="722"/>
    </location>
</feature>
<feature type="transmembrane region" description="Helical" evidence="6">
    <location>
        <begin position="317"/>
        <end position="336"/>
    </location>
</feature>
<feature type="transmembrane region" description="Helical" evidence="6">
    <location>
        <begin position="627"/>
        <end position="647"/>
    </location>
</feature>
<keyword evidence="3 6" id="KW-0812">Transmembrane</keyword>
<evidence type="ECO:0000256" key="1">
    <source>
        <dbReference type="ARBA" id="ARBA00004651"/>
    </source>
</evidence>